<protein>
    <submittedName>
        <fullName evidence="2">Nucleotidyltransferase domain-containing protein</fullName>
    </submittedName>
</protein>
<evidence type="ECO:0000313" key="2">
    <source>
        <dbReference type="EMBL" id="SFP99296.1"/>
    </source>
</evidence>
<dbReference type="Proteomes" id="UP000182624">
    <property type="component" value="Unassembled WGS sequence"/>
</dbReference>
<dbReference type="Pfam" id="PF18765">
    <property type="entry name" value="Polbeta"/>
    <property type="match status" value="1"/>
</dbReference>
<dbReference type="CDD" id="cd05403">
    <property type="entry name" value="NT_KNTase_like"/>
    <property type="match status" value="1"/>
</dbReference>
<keyword evidence="3" id="KW-1185">Reference proteome</keyword>
<dbReference type="RefSeq" id="WP_074888219.1">
    <property type="nucleotide sequence ID" value="NZ_FOXO01000014.1"/>
</dbReference>
<evidence type="ECO:0000313" key="3">
    <source>
        <dbReference type="Proteomes" id="UP000182624"/>
    </source>
</evidence>
<dbReference type="InterPro" id="IPR043519">
    <property type="entry name" value="NT_sf"/>
</dbReference>
<dbReference type="GO" id="GO:0016740">
    <property type="term" value="F:transferase activity"/>
    <property type="evidence" value="ECO:0007669"/>
    <property type="project" value="UniProtKB-KW"/>
</dbReference>
<keyword evidence="2" id="KW-0808">Transferase</keyword>
<dbReference type="InterPro" id="IPR041633">
    <property type="entry name" value="Polbeta"/>
</dbReference>
<sequence length="128" mass="14646">MCNIVTMKNNVGDSFGVADIKKDIIEGIIKIAAECKLIDTIYLFGSSLEKRCTKRSDIDLAIVSNVTRSRLFRSKSYDDFKTKLYKINEDQDYDILTFNSQAALDKSKEFVARDILTKGKIIFKNKFK</sequence>
<organism evidence="2 3">
    <name type="scientific">Butyrivibrio proteoclasticus</name>
    <dbReference type="NCBI Taxonomy" id="43305"/>
    <lineage>
        <taxon>Bacteria</taxon>
        <taxon>Bacillati</taxon>
        <taxon>Bacillota</taxon>
        <taxon>Clostridia</taxon>
        <taxon>Lachnospirales</taxon>
        <taxon>Lachnospiraceae</taxon>
        <taxon>Butyrivibrio</taxon>
    </lineage>
</organism>
<proteinExistence type="predicted"/>
<gene>
    <name evidence="2" type="ORF">SAMN04487928_11471</name>
</gene>
<dbReference type="EMBL" id="FOXO01000014">
    <property type="protein sequence ID" value="SFP99296.1"/>
    <property type="molecule type" value="Genomic_DNA"/>
</dbReference>
<dbReference type="SUPFAM" id="SSF81301">
    <property type="entry name" value="Nucleotidyltransferase"/>
    <property type="match status" value="1"/>
</dbReference>
<name>A0A1I5UX70_9FIRM</name>
<dbReference type="Gene3D" id="3.30.460.10">
    <property type="entry name" value="Beta Polymerase, domain 2"/>
    <property type="match status" value="1"/>
</dbReference>
<evidence type="ECO:0000259" key="1">
    <source>
        <dbReference type="Pfam" id="PF18765"/>
    </source>
</evidence>
<feature type="domain" description="Polymerase beta nucleotidyltransferase" evidence="1">
    <location>
        <begin position="27"/>
        <end position="126"/>
    </location>
</feature>
<dbReference type="AlphaFoldDB" id="A0A1I5UX70"/>
<reference evidence="3" key="1">
    <citation type="submission" date="2016-10" db="EMBL/GenBank/DDBJ databases">
        <authorList>
            <person name="Varghese N."/>
            <person name="Submissions S."/>
        </authorList>
    </citation>
    <scope>NUCLEOTIDE SEQUENCE [LARGE SCALE GENOMIC DNA]</scope>
    <source>
        <strain evidence="3">P18</strain>
    </source>
</reference>
<accession>A0A1I5UX70</accession>